<accession>A0A9C9JZF0</accession>
<dbReference type="GO" id="GO:0046653">
    <property type="term" value="P:tetrahydrofolate metabolic process"/>
    <property type="evidence" value="ECO:0007669"/>
    <property type="project" value="TreeGrafter"/>
</dbReference>
<comment type="caution">
    <text evidence="6">The sequence shown here is derived from an EMBL/GenBank/DDBJ whole genome shotgun (WGS) entry which is preliminary data.</text>
</comment>
<dbReference type="Pfam" id="PF02310">
    <property type="entry name" value="B12-binding"/>
    <property type="match status" value="1"/>
</dbReference>
<feature type="domain" description="B12-binding N-terminal" evidence="5">
    <location>
        <begin position="1"/>
        <end position="87"/>
    </location>
</feature>
<dbReference type="InterPro" id="IPR036724">
    <property type="entry name" value="Cobalamin-bd_sf"/>
</dbReference>
<feature type="domain" description="B12-binding" evidence="4">
    <location>
        <begin position="87"/>
        <end position="210"/>
    </location>
</feature>
<dbReference type="Gene3D" id="1.10.1240.10">
    <property type="entry name" value="Methionine synthase domain"/>
    <property type="match status" value="1"/>
</dbReference>
<protein>
    <submittedName>
        <fullName evidence="6">Cobalamin-binding protein</fullName>
    </submittedName>
</protein>
<comment type="similarity">
    <text evidence="1">Belongs to the methylamine corrinoid protein family.</text>
</comment>
<dbReference type="InterPro" id="IPR012741">
    <property type="entry name" value="Corrinoid_p"/>
</dbReference>
<dbReference type="GO" id="GO:0015948">
    <property type="term" value="P:methanogenesis"/>
    <property type="evidence" value="ECO:0007669"/>
    <property type="project" value="InterPro"/>
</dbReference>
<dbReference type="GO" id="GO:0005829">
    <property type="term" value="C:cytosol"/>
    <property type="evidence" value="ECO:0007669"/>
    <property type="project" value="TreeGrafter"/>
</dbReference>
<dbReference type="AlphaFoldDB" id="A0A9C9JZF0"/>
<organism evidence="6 7">
    <name type="scientific">candidate division WOR-3 bacterium</name>
    <dbReference type="NCBI Taxonomy" id="2052148"/>
    <lineage>
        <taxon>Bacteria</taxon>
        <taxon>Bacteria division WOR-3</taxon>
    </lineage>
</organism>
<dbReference type="InterPro" id="IPR050554">
    <property type="entry name" value="Met_Synthase/Corrinoid"/>
</dbReference>
<evidence type="ECO:0000259" key="4">
    <source>
        <dbReference type="PROSITE" id="PS51332"/>
    </source>
</evidence>
<proteinExistence type="inferred from homology"/>
<dbReference type="Gene3D" id="3.40.50.280">
    <property type="entry name" value="Cobalamin-binding domain"/>
    <property type="match status" value="1"/>
</dbReference>
<evidence type="ECO:0000313" key="7">
    <source>
        <dbReference type="Proteomes" id="UP000885826"/>
    </source>
</evidence>
<dbReference type="GO" id="GO:0008705">
    <property type="term" value="F:methionine synthase activity"/>
    <property type="evidence" value="ECO:0007669"/>
    <property type="project" value="TreeGrafter"/>
</dbReference>
<dbReference type="CDD" id="cd02070">
    <property type="entry name" value="corrinoid_protein_B12-BD"/>
    <property type="match status" value="1"/>
</dbReference>
<evidence type="ECO:0000259" key="5">
    <source>
        <dbReference type="PROSITE" id="PS51337"/>
    </source>
</evidence>
<dbReference type="PROSITE" id="PS51337">
    <property type="entry name" value="B12_BINDING_NTER"/>
    <property type="match status" value="1"/>
</dbReference>
<dbReference type="GO" id="GO:0050667">
    <property type="term" value="P:homocysteine metabolic process"/>
    <property type="evidence" value="ECO:0007669"/>
    <property type="project" value="TreeGrafter"/>
</dbReference>
<reference evidence="6" key="1">
    <citation type="journal article" date="2020" name="mSystems">
        <title>Genome- and Community-Level Interaction Insights into Carbon Utilization and Element Cycling Functions of Hydrothermarchaeota in Hydrothermal Sediment.</title>
        <authorList>
            <person name="Zhou Z."/>
            <person name="Liu Y."/>
            <person name="Xu W."/>
            <person name="Pan J."/>
            <person name="Luo Z.H."/>
            <person name="Li M."/>
        </authorList>
    </citation>
    <scope>NUCLEOTIDE SEQUENCE</scope>
    <source>
        <strain evidence="6">HyVt-388</strain>
    </source>
</reference>
<dbReference type="Pfam" id="PF02607">
    <property type="entry name" value="B12-binding_2"/>
    <property type="match status" value="1"/>
</dbReference>
<dbReference type="InterPro" id="IPR003759">
    <property type="entry name" value="Cbl-bd_cap"/>
</dbReference>
<keyword evidence="2" id="KW-0479">Metal-binding</keyword>
<dbReference type="PROSITE" id="PS51332">
    <property type="entry name" value="B12_BINDING"/>
    <property type="match status" value="1"/>
</dbReference>
<evidence type="ECO:0000256" key="3">
    <source>
        <dbReference type="ARBA" id="ARBA00023285"/>
    </source>
</evidence>
<dbReference type="SUPFAM" id="SSF52242">
    <property type="entry name" value="Cobalamin (vitamin B12)-binding domain"/>
    <property type="match status" value="1"/>
</dbReference>
<evidence type="ECO:0000256" key="1">
    <source>
        <dbReference type="ARBA" id="ARBA00010854"/>
    </source>
</evidence>
<evidence type="ECO:0000313" key="6">
    <source>
        <dbReference type="EMBL" id="HEC78042.1"/>
    </source>
</evidence>
<dbReference type="GO" id="GO:0050897">
    <property type="term" value="F:cobalt ion binding"/>
    <property type="evidence" value="ECO:0007669"/>
    <property type="project" value="InterPro"/>
</dbReference>
<dbReference type="InterPro" id="IPR036594">
    <property type="entry name" value="Meth_synthase_dom"/>
</dbReference>
<dbReference type="FunFam" id="3.40.50.280:FF:000003">
    <property type="entry name" value="Dimethylamine methyltransferase corrinoid protein"/>
    <property type="match status" value="1"/>
</dbReference>
<gene>
    <name evidence="6" type="ORF">ENI34_02745</name>
</gene>
<dbReference type="PANTHER" id="PTHR45833:SF1">
    <property type="entry name" value="METHIONINE SYNTHASE"/>
    <property type="match status" value="1"/>
</dbReference>
<sequence>MKLEKIKKAVIEMDDGGIKELIESALKKGIKPYDILNKGLIPGMKEVGELFSRKEYFVPEVLLASEAFYAGFNIVSPLISSTVRRAEAKIVIGVVEGDIHDIGKNIVKVLIESSGYQIIDLGKDVPTERFIDAVLKEKPAVLALSSLMTTTMTKMEEIIKELKKKDLRDRVKVIIGGAPVNREFAARIKADAYGEDAADAVKLIDELIHG</sequence>
<dbReference type="GO" id="GO:0031419">
    <property type="term" value="F:cobalamin binding"/>
    <property type="evidence" value="ECO:0007669"/>
    <property type="project" value="InterPro"/>
</dbReference>
<dbReference type="SUPFAM" id="SSF47644">
    <property type="entry name" value="Methionine synthase domain"/>
    <property type="match status" value="1"/>
</dbReference>
<dbReference type="PANTHER" id="PTHR45833">
    <property type="entry name" value="METHIONINE SYNTHASE"/>
    <property type="match status" value="1"/>
</dbReference>
<dbReference type="InterPro" id="IPR006158">
    <property type="entry name" value="Cobalamin-bd"/>
</dbReference>
<name>A0A9C9JZF0_UNCW3</name>
<dbReference type="EMBL" id="DRIG01000030">
    <property type="protein sequence ID" value="HEC78042.1"/>
    <property type="molecule type" value="Genomic_DNA"/>
</dbReference>
<dbReference type="Proteomes" id="UP000885826">
    <property type="component" value="Unassembled WGS sequence"/>
</dbReference>
<keyword evidence="3" id="KW-0170">Cobalt</keyword>
<dbReference type="NCBIfam" id="TIGR02370">
    <property type="entry name" value="pyl_corrinoid"/>
    <property type="match status" value="1"/>
</dbReference>
<dbReference type="SMART" id="SM01018">
    <property type="entry name" value="B12-binding_2"/>
    <property type="match status" value="1"/>
</dbReference>
<evidence type="ECO:0000256" key="2">
    <source>
        <dbReference type="ARBA" id="ARBA00022723"/>
    </source>
</evidence>